<dbReference type="InterPro" id="IPR011004">
    <property type="entry name" value="Trimer_LpxA-like_sf"/>
</dbReference>
<reference evidence="4 5" key="1">
    <citation type="submission" date="2016-10" db="EMBL/GenBank/DDBJ databases">
        <title>Genome sequence of the ascomycete fungus Penicillium subrubescens.</title>
        <authorList>
            <person name="De Vries R.P."/>
            <person name="Peng M."/>
            <person name="Dilokpimol A."/>
            <person name="Hilden K."/>
            <person name="Makela M.R."/>
            <person name="Grigoriev I."/>
            <person name="Riley R."/>
            <person name="Granchi Z."/>
        </authorList>
    </citation>
    <scope>NUCLEOTIDE SEQUENCE [LARGE SCALE GENOMIC DNA]</scope>
    <source>
        <strain evidence="4 5">CBS 132785</strain>
    </source>
</reference>
<name>A0A1Q5TCH2_9EURO</name>
<feature type="domain" description="Maltose/galactoside acetyltransferase" evidence="3">
    <location>
        <begin position="7"/>
        <end position="61"/>
    </location>
</feature>
<organism evidence="4 5">
    <name type="scientific">Penicillium subrubescens</name>
    <dbReference type="NCBI Taxonomy" id="1316194"/>
    <lineage>
        <taxon>Eukaryota</taxon>
        <taxon>Fungi</taxon>
        <taxon>Dikarya</taxon>
        <taxon>Ascomycota</taxon>
        <taxon>Pezizomycotina</taxon>
        <taxon>Eurotiomycetes</taxon>
        <taxon>Eurotiomycetidae</taxon>
        <taxon>Eurotiales</taxon>
        <taxon>Aspergillaceae</taxon>
        <taxon>Penicillium</taxon>
    </lineage>
</organism>
<dbReference type="SMART" id="SM01266">
    <property type="entry name" value="Mac"/>
    <property type="match status" value="1"/>
</dbReference>
<dbReference type="InterPro" id="IPR024688">
    <property type="entry name" value="Mac_dom"/>
</dbReference>
<comment type="similarity">
    <text evidence="1">Belongs to the transferase hexapeptide repeat family.</text>
</comment>
<proteinExistence type="inferred from homology"/>
<evidence type="ECO:0000313" key="4">
    <source>
        <dbReference type="EMBL" id="OKO97932.1"/>
    </source>
</evidence>
<dbReference type="Proteomes" id="UP000186955">
    <property type="component" value="Unassembled WGS sequence"/>
</dbReference>
<dbReference type="Pfam" id="PF00132">
    <property type="entry name" value="Hexapep"/>
    <property type="match status" value="1"/>
</dbReference>
<dbReference type="GO" id="GO:0016407">
    <property type="term" value="F:acetyltransferase activity"/>
    <property type="evidence" value="ECO:0007669"/>
    <property type="project" value="InterPro"/>
</dbReference>
<dbReference type="InterPro" id="IPR051159">
    <property type="entry name" value="Hexapeptide_acetyltransf"/>
</dbReference>
<evidence type="ECO:0000256" key="2">
    <source>
        <dbReference type="ARBA" id="ARBA00022679"/>
    </source>
</evidence>
<accession>A0A1Q5TCH2</accession>
<keyword evidence="5" id="KW-1185">Reference proteome</keyword>
<dbReference type="GO" id="GO:0008374">
    <property type="term" value="F:O-acyltransferase activity"/>
    <property type="evidence" value="ECO:0007669"/>
    <property type="project" value="TreeGrafter"/>
</dbReference>
<evidence type="ECO:0000313" key="5">
    <source>
        <dbReference type="Proteomes" id="UP000186955"/>
    </source>
</evidence>
<dbReference type="CDD" id="cd03357">
    <property type="entry name" value="LbH_MAT_GAT"/>
    <property type="match status" value="1"/>
</dbReference>
<dbReference type="SUPFAM" id="SSF51161">
    <property type="entry name" value="Trimeric LpxA-like enzymes"/>
    <property type="match status" value="2"/>
</dbReference>
<dbReference type="AlphaFoldDB" id="A0A1Q5TCH2"/>
<dbReference type="PANTHER" id="PTHR23416:SF54">
    <property type="entry name" value="ACETYLTRANSFERASE, CYSE_LACA_LPXA_NODL FAMILY (AFU_ORTHOLOGUE AFUA_2G08430)-RELATED"/>
    <property type="match status" value="1"/>
</dbReference>
<dbReference type="InterPro" id="IPR001451">
    <property type="entry name" value="Hexapep"/>
</dbReference>
<evidence type="ECO:0000259" key="3">
    <source>
        <dbReference type="SMART" id="SM01266"/>
    </source>
</evidence>
<dbReference type="EMBL" id="MNBE01000683">
    <property type="protein sequence ID" value="OKO97932.1"/>
    <property type="molecule type" value="Genomic_DNA"/>
</dbReference>
<evidence type="ECO:0000256" key="1">
    <source>
        <dbReference type="ARBA" id="ARBA00007274"/>
    </source>
</evidence>
<dbReference type="STRING" id="1316194.A0A1Q5TCH2"/>
<keyword evidence="2 4" id="KW-0808">Transferase</keyword>
<dbReference type="PANTHER" id="PTHR23416">
    <property type="entry name" value="SIALIC ACID SYNTHASE-RELATED"/>
    <property type="match status" value="1"/>
</dbReference>
<dbReference type="Pfam" id="PF14602">
    <property type="entry name" value="Hexapep_2"/>
    <property type="match status" value="1"/>
</dbReference>
<gene>
    <name evidence="4" type="ORF">PENSUB_9858</name>
</gene>
<sequence>MAELTEREKMLRGELFVSFTPDLIAARNRCKYAYTRYNNAGEVPRRRLVELWKDVIEDKTPLPPRLDDPVADDELFKDEPWIEPPVKADYGFNVIIGKNVFINSNCVMIDSLPITIGSRTLFGPNVSLFAGTHPVDPAVRNGMEGPEMGAPITIGEDCWIGGNVTILPGVTIGKGSTVGAGSVVTKKPSGWILLSDGYHYITFLHGIVFADLVSKQDVPPFHVVAGNPARIIRKIETTMKE</sequence>
<dbReference type="Gene3D" id="2.160.10.10">
    <property type="entry name" value="Hexapeptide repeat proteins"/>
    <property type="match status" value="1"/>
</dbReference>
<dbReference type="Pfam" id="PF12464">
    <property type="entry name" value="Mac"/>
    <property type="match status" value="1"/>
</dbReference>
<protein>
    <submittedName>
        <fullName evidence="4">Maltose O-acetyltransferase</fullName>
    </submittedName>
</protein>
<comment type="caution">
    <text evidence="4">The sequence shown here is derived from an EMBL/GenBank/DDBJ whole genome shotgun (WGS) entry which is preliminary data.</text>
</comment>